<gene>
    <name evidence="3" type="ORF">B0F90DRAFT_1808678</name>
</gene>
<name>A0AAD4M7R1_9AGAM</name>
<keyword evidence="4" id="KW-1185">Reference proteome</keyword>
<evidence type="ECO:0000259" key="2">
    <source>
        <dbReference type="SMART" id="SM01017"/>
    </source>
</evidence>
<feature type="compositionally biased region" description="Polar residues" evidence="1">
    <location>
        <begin position="320"/>
        <end position="361"/>
    </location>
</feature>
<evidence type="ECO:0000313" key="4">
    <source>
        <dbReference type="Proteomes" id="UP001203297"/>
    </source>
</evidence>
<dbReference type="SMART" id="SM01017">
    <property type="entry name" value="Arrestin_C"/>
    <property type="match status" value="1"/>
</dbReference>
<feature type="region of interest" description="Disordered" evidence="1">
    <location>
        <begin position="1"/>
        <end position="55"/>
    </location>
</feature>
<feature type="domain" description="Arrestin C-terminal-like" evidence="2">
    <location>
        <begin position="198"/>
        <end position="436"/>
    </location>
</feature>
<feature type="compositionally biased region" description="Basic and acidic residues" evidence="1">
    <location>
        <begin position="548"/>
        <end position="569"/>
    </location>
</feature>
<comment type="caution">
    <text evidence="3">The sequence shown here is derived from an EMBL/GenBank/DDBJ whole genome shotgun (WGS) entry which is preliminary data.</text>
</comment>
<feature type="compositionally biased region" description="Polar residues" evidence="1">
    <location>
        <begin position="574"/>
        <end position="590"/>
    </location>
</feature>
<proteinExistence type="predicted"/>
<dbReference type="AlphaFoldDB" id="A0AAD4M7R1"/>
<protein>
    <recommendedName>
        <fullName evidence="2">Arrestin C-terminal-like domain-containing protein</fullName>
    </recommendedName>
</protein>
<accession>A0AAD4M7R1</accession>
<feature type="compositionally biased region" description="Basic and acidic residues" evidence="1">
    <location>
        <begin position="39"/>
        <end position="55"/>
    </location>
</feature>
<feature type="region of interest" description="Disordered" evidence="1">
    <location>
        <begin position="618"/>
        <end position="661"/>
    </location>
</feature>
<dbReference type="InterPro" id="IPR011022">
    <property type="entry name" value="Arrestin_C-like"/>
</dbReference>
<feature type="compositionally biased region" description="Low complexity" evidence="1">
    <location>
        <begin position="640"/>
        <end position="657"/>
    </location>
</feature>
<feature type="compositionally biased region" description="Polar residues" evidence="1">
    <location>
        <begin position="1"/>
        <end position="23"/>
    </location>
</feature>
<feature type="region of interest" description="Disordered" evidence="1">
    <location>
        <begin position="532"/>
        <end position="590"/>
    </location>
</feature>
<feature type="compositionally biased region" description="Pro residues" evidence="1">
    <location>
        <begin position="625"/>
        <end position="635"/>
    </location>
</feature>
<feature type="compositionally biased region" description="Low complexity" evidence="1">
    <location>
        <begin position="537"/>
        <end position="546"/>
    </location>
</feature>
<dbReference type="InterPro" id="IPR014752">
    <property type="entry name" value="Arrestin-like_C"/>
</dbReference>
<feature type="compositionally biased region" description="Polar residues" evidence="1">
    <location>
        <begin position="286"/>
        <end position="308"/>
    </location>
</feature>
<evidence type="ECO:0000313" key="3">
    <source>
        <dbReference type="EMBL" id="KAI0305396.1"/>
    </source>
</evidence>
<dbReference type="Gene3D" id="2.60.40.640">
    <property type="match status" value="1"/>
</dbReference>
<feature type="region of interest" description="Disordered" evidence="1">
    <location>
        <begin position="279"/>
        <end position="368"/>
    </location>
</feature>
<dbReference type="Proteomes" id="UP001203297">
    <property type="component" value="Unassembled WGS sequence"/>
</dbReference>
<feature type="region of interest" description="Disordered" evidence="1">
    <location>
        <begin position="704"/>
        <end position="738"/>
    </location>
</feature>
<evidence type="ECO:0000256" key="1">
    <source>
        <dbReference type="SAM" id="MobiDB-lite"/>
    </source>
</evidence>
<dbReference type="EMBL" id="WTXG01000005">
    <property type="protein sequence ID" value="KAI0305396.1"/>
    <property type="molecule type" value="Genomic_DNA"/>
</dbReference>
<reference evidence="3" key="1">
    <citation type="journal article" date="2022" name="New Phytol.">
        <title>Evolutionary transition to the ectomycorrhizal habit in the genomes of a hyperdiverse lineage of mushroom-forming fungi.</title>
        <authorList>
            <person name="Looney B."/>
            <person name="Miyauchi S."/>
            <person name="Morin E."/>
            <person name="Drula E."/>
            <person name="Courty P.E."/>
            <person name="Kohler A."/>
            <person name="Kuo A."/>
            <person name="LaButti K."/>
            <person name="Pangilinan J."/>
            <person name="Lipzen A."/>
            <person name="Riley R."/>
            <person name="Andreopoulos W."/>
            <person name="He G."/>
            <person name="Johnson J."/>
            <person name="Nolan M."/>
            <person name="Tritt A."/>
            <person name="Barry K.W."/>
            <person name="Grigoriev I.V."/>
            <person name="Nagy L.G."/>
            <person name="Hibbett D."/>
            <person name="Henrissat B."/>
            <person name="Matheny P.B."/>
            <person name="Labbe J."/>
            <person name="Martin F.M."/>
        </authorList>
    </citation>
    <scope>NUCLEOTIDE SEQUENCE</scope>
    <source>
        <strain evidence="3">BPL690</strain>
    </source>
</reference>
<sequence>MSSFSSTPTRDPSTDNVDPTRTNPELDLLASAITPRTNSHAERQDTAPKKDDKHTNLEIIVDSDVLTLRGSGAEVTPTLLSGHVVLQLAESTPVKQITLQFRGKAKLPPLGNEPFTNSTMTYIVCNHEWSFLEGEKGRSHTLKAGRHMFPFQLRLGGSLPSLFILAPMAATQEFITLLRSFSRDALEYQQSLEIENTWPEKLMYSIMIPHKAWAAGDDLTAVAKFSPLSKGVRILSVVTTLNETIRTVTRTGWQESTKPVIIAKHEFRNGQAVYVEHQDHRHHTGSSHQAGARNTHSGPATPGGSTPLHTADYSRHHSPSLGNATSFVPTPNLRTSNESPASLNPERGSSTSAQPSLPQAESRSESHSIPLNFELSEVDIVTKIKVSLPVGTTPTHALEPIIASHRIRWSILIGNLDGHTSELRCSLPLHILDYRLLDEAKSATVATRRLLIGGPEVPEEHNPDLELPSYPSHIRDRIAHVSLPDQAIQRVTNPWIQQGINPMLADDSDLDHVSSQLHSLSQNAPPSIEALRDMTSPRESAPSSRSASRRESRAQSRAPSPDRERESHSRRSSGNDSPDPTTSTFVHVNGSTNRNVHGLFHATMKPFTSLSSSFAFPTRHHAQTQPPPPPRPPSNPQSVHQNHQTHPQQQQQQHPHTVPAFTSHSPLFLHRVFTEVPDYAIASRGFLGGITPLETLRGLPSYEEAEMQRSRSESDLASMTRVSRIQDDAPVSASTAGV</sequence>
<organism evidence="3 4">
    <name type="scientific">Multifurca ochricompacta</name>
    <dbReference type="NCBI Taxonomy" id="376703"/>
    <lineage>
        <taxon>Eukaryota</taxon>
        <taxon>Fungi</taxon>
        <taxon>Dikarya</taxon>
        <taxon>Basidiomycota</taxon>
        <taxon>Agaricomycotina</taxon>
        <taxon>Agaricomycetes</taxon>
        <taxon>Russulales</taxon>
        <taxon>Russulaceae</taxon>
        <taxon>Multifurca</taxon>
    </lineage>
</organism>